<evidence type="ECO:0000256" key="9">
    <source>
        <dbReference type="ARBA" id="ARBA00022989"/>
    </source>
</evidence>
<accession>A0ABQ4NDM7</accession>
<keyword evidence="10" id="KW-0902">Two-component regulatory system</keyword>
<dbReference type="InterPro" id="IPR050640">
    <property type="entry name" value="Bact_2-comp_sensor_kinase"/>
</dbReference>
<dbReference type="EMBL" id="BOVJ01000173">
    <property type="protein sequence ID" value="GIQ66309.1"/>
    <property type="molecule type" value="Genomic_DNA"/>
</dbReference>
<dbReference type="InterPro" id="IPR036890">
    <property type="entry name" value="HATPase_C_sf"/>
</dbReference>
<dbReference type="Proteomes" id="UP000680304">
    <property type="component" value="Unassembled WGS sequence"/>
</dbReference>
<dbReference type="SUPFAM" id="SSF55874">
    <property type="entry name" value="ATPase domain of HSP90 chaperone/DNA topoisomerase II/histidine kinase"/>
    <property type="match status" value="1"/>
</dbReference>
<evidence type="ECO:0000256" key="10">
    <source>
        <dbReference type="ARBA" id="ARBA00023012"/>
    </source>
</evidence>
<comment type="subcellular location">
    <subcellularLocation>
        <location evidence="1">Cell membrane</location>
        <topology evidence="1">Multi-pass membrane protein</topology>
    </subcellularLocation>
</comment>
<keyword evidence="8" id="KW-0067">ATP-binding</keyword>
<keyword evidence="2" id="KW-1003">Cell membrane</keyword>
<dbReference type="Pfam" id="PF06580">
    <property type="entry name" value="His_kinase"/>
    <property type="match status" value="1"/>
</dbReference>
<keyword evidence="6" id="KW-0547">Nucleotide-binding</keyword>
<dbReference type="InterPro" id="IPR003594">
    <property type="entry name" value="HATPase_dom"/>
</dbReference>
<protein>
    <recommendedName>
        <fullName evidence="12">Histidine kinase/HSP90-like ATPase domain-containing protein</fullName>
    </recommendedName>
</protein>
<evidence type="ECO:0000313" key="14">
    <source>
        <dbReference type="Proteomes" id="UP000680304"/>
    </source>
</evidence>
<evidence type="ECO:0000256" key="4">
    <source>
        <dbReference type="ARBA" id="ARBA00022679"/>
    </source>
</evidence>
<keyword evidence="3" id="KW-0597">Phosphoprotein</keyword>
<evidence type="ECO:0000256" key="3">
    <source>
        <dbReference type="ARBA" id="ARBA00022553"/>
    </source>
</evidence>
<evidence type="ECO:0000256" key="5">
    <source>
        <dbReference type="ARBA" id="ARBA00022692"/>
    </source>
</evidence>
<feature type="domain" description="Histidine kinase/HSP90-like ATPase" evidence="12">
    <location>
        <begin position="58"/>
        <end position="168"/>
    </location>
</feature>
<evidence type="ECO:0000256" key="7">
    <source>
        <dbReference type="ARBA" id="ARBA00022777"/>
    </source>
</evidence>
<keyword evidence="14" id="KW-1185">Reference proteome</keyword>
<evidence type="ECO:0000256" key="8">
    <source>
        <dbReference type="ARBA" id="ARBA00022840"/>
    </source>
</evidence>
<dbReference type="SMART" id="SM00387">
    <property type="entry name" value="HATPase_c"/>
    <property type="match status" value="1"/>
</dbReference>
<dbReference type="Pfam" id="PF02518">
    <property type="entry name" value="HATPase_c"/>
    <property type="match status" value="1"/>
</dbReference>
<gene>
    <name evidence="13" type="ORF">PACILC2_48770</name>
</gene>
<keyword evidence="4" id="KW-0808">Transferase</keyword>
<evidence type="ECO:0000259" key="12">
    <source>
        <dbReference type="SMART" id="SM00387"/>
    </source>
</evidence>
<dbReference type="PANTHER" id="PTHR34220:SF11">
    <property type="entry name" value="SENSOR PROTEIN KINASE HPTS"/>
    <property type="match status" value="1"/>
</dbReference>
<sequence length="174" mass="19875">MIYLLATLFRYSVRKDTIVTLADELEYCSLYLDLFRIRYMNNFTYEIDIEPEWMNVPVLKLSLQPLVENYVVHGLVMSRTDNRLRIEAEPEGDLLKITVRDNGNGIEPEKLEELRRRLREPSPHASDSIGLTNVHERIKICFGSAYGLQIDGAHRQGAAITMTIPASPRGHSSA</sequence>
<evidence type="ECO:0000313" key="13">
    <source>
        <dbReference type="EMBL" id="GIQ66309.1"/>
    </source>
</evidence>
<evidence type="ECO:0000256" key="1">
    <source>
        <dbReference type="ARBA" id="ARBA00004651"/>
    </source>
</evidence>
<proteinExistence type="predicted"/>
<keyword evidence="9" id="KW-1133">Transmembrane helix</keyword>
<keyword evidence="7" id="KW-0418">Kinase</keyword>
<evidence type="ECO:0000256" key="6">
    <source>
        <dbReference type="ARBA" id="ARBA00022741"/>
    </source>
</evidence>
<evidence type="ECO:0000256" key="2">
    <source>
        <dbReference type="ARBA" id="ARBA00022475"/>
    </source>
</evidence>
<dbReference type="InterPro" id="IPR010559">
    <property type="entry name" value="Sig_transdc_His_kin_internal"/>
</dbReference>
<comment type="caution">
    <text evidence="13">The sequence shown here is derived from an EMBL/GenBank/DDBJ whole genome shotgun (WGS) entry which is preliminary data.</text>
</comment>
<organism evidence="13 14">
    <name type="scientific">Paenibacillus cisolokensis</name>
    <dbReference type="NCBI Taxonomy" id="1658519"/>
    <lineage>
        <taxon>Bacteria</taxon>
        <taxon>Bacillati</taxon>
        <taxon>Bacillota</taxon>
        <taxon>Bacilli</taxon>
        <taxon>Bacillales</taxon>
        <taxon>Paenibacillaceae</taxon>
        <taxon>Paenibacillus</taxon>
    </lineage>
</organism>
<dbReference type="Gene3D" id="3.30.565.10">
    <property type="entry name" value="Histidine kinase-like ATPase, C-terminal domain"/>
    <property type="match status" value="1"/>
</dbReference>
<evidence type="ECO:0000256" key="11">
    <source>
        <dbReference type="ARBA" id="ARBA00023136"/>
    </source>
</evidence>
<reference evidence="13 14" key="1">
    <citation type="submission" date="2021-04" db="EMBL/GenBank/DDBJ databases">
        <title>Draft genome sequence of Paenibacillus cisolokensis, LC2-13A.</title>
        <authorList>
            <person name="Uke A."/>
            <person name="Chhe C."/>
            <person name="Baramee S."/>
            <person name="Kosugi A."/>
        </authorList>
    </citation>
    <scope>NUCLEOTIDE SEQUENCE [LARGE SCALE GENOMIC DNA]</scope>
    <source>
        <strain evidence="13 14">LC2-13A</strain>
    </source>
</reference>
<keyword evidence="11" id="KW-0472">Membrane</keyword>
<name>A0ABQ4NDM7_9BACL</name>
<dbReference type="PANTHER" id="PTHR34220">
    <property type="entry name" value="SENSOR HISTIDINE KINASE YPDA"/>
    <property type="match status" value="1"/>
</dbReference>
<keyword evidence="5" id="KW-0812">Transmembrane</keyword>